<dbReference type="AlphaFoldDB" id="A0A8X6LN89"/>
<name>A0A8X6LN89_TRICU</name>
<feature type="compositionally biased region" description="Basic and acidic residues" evidence="1">
    <location>
        <begin position="19"/>
        <end position="31"/>
    </location>
</feature>
<evidence type="ECO:0000313" key="2">
    <source>
        <dbReference type="EMBL" id="GFR13704.1"/>
    </source>
</evidence>
<reference evidence="2" key="1">
    <citation type="submission" date="2020-07" db="EMBL/GenBank/DDBJ databases">
        <title>Multicomponent nature underlies the extraordinary mechanical properties of spider dragline silk.</title>
        <authorList>
            <person name="Kono N."/>
            <person name="Nakamura H."/>
            <person name="Mori M."/>
            <person name="Yoshida Y."/>
            <person name="Ohtoshi R."/>
            <person name="Malay A.D."/>
            <person name="Moran D.A.P."/>
            <person name="Tomita M."/>
            <person name="Numata K."/>
            <person name="Arakawa K."/>
        </authorList>
    </citation>
    <scope>NUCLEOTIDE SEQUENCE</scope>
</reference>
<accession>A0A8X6LN89</accession>
<keyword evidence="3" id="KW-1185">Reference proteome</keyword>
<feature type="region of interest" description="Disordered" evidence="1">
    <location>
        <begin position="16"/>
        <end position="49"/>
    </location>
</feature>
<gene>
    <name evidence="2" type="ORF">TNCT_716511</name>
</gene>
<evidence type="ECO:0000313" key="3">
    <source>
        <dbReference type="Proteomes" id="UP000887116"/>
    </source>
</evidence>
<organism evidence="2 3">
    <name type="scientific">Trichonephila clavata</name>
    <name type="common">Joro spider</name>
    <name type="synonym">Nephila clavata</name>
    <dbReference type="NCBI Taxonomy" id="2740835"/>
    <lineage>
        <taxon>Eukaryota</taxon>
        <taxon>Metazoa</taxon>
        <taxon>Ecdysozoa</taxon>
        <taxon>Arthropoda</taxon>
        <taxon>Chelicerata</taxon>
        <taxon>Arachnida</taxon>
        <taxon>Araneae</taxon>
        <taxon>Araneomorphae</taxon>
        <taxon>Entelegynae</taxon>
        <taxon>Araneoidea</taxon>
        <taxon>Nephilidae</taxon>
        <taxon>Trichonephila</taxon>
    </lineage>
</organism>
<proteinExistence type="predicted"/>
<comment type="caution">
    <text evidence="2">The sequence shown here is derived from an EMBL/GenBank/DDBJ whole genome shotgun (WGS) entry which is preliminary data.</text>
</comment>
<protein>
    <submittedName>
        <fullName evidence="2">Uncharacterized protein</fullName>
    </submittedName>
</protein>
<evidence type="ECO:0000256" key="1">
    <source>
        <dbReference type="SAM" id="MobiDB-lite"/>
    </source>
</evidence>
<sequence>MGGLAMGQSCMRGSARGLDIWRKGPGNERKNGRGGRRAAGTRKSEKTWPGEKRTLNDVFTIDLNLINIVVAYPLGRSK</sequence>
<dbReference type="Proteomes" id="UP000887116">
    <property type="component" value="Unassembled WGS sequence"/>
</dbReference>
<dbReference type="EMBL" id="BMAO01007108">
    <property type="protein sequence ID" value="GFR13704.1"/>
    <property type="molecule type" value="Genomic_DNA"/>
</dbReference>